<protein>
    <recommendedName>
        <fullName evidence="4">Transmembrane protein</fullName>
    </recommendedName>
</protein>
<evidence type="ECO:0000313" key="3">
    <source>
        <dbReference type="Proteomes" id="UP000240325"/>
    </source>
</evidence>
<evidence type="ECO:0000256" key="1">
    <source>
        <dbReference type="SAM" id="Phobius"/>
    </source>
</evidence>
<evidence type="ECO:0008006" key="4">
    <source>
        <dbReference type="Google" id="ProtNLM"/>
    </source>
</evidence>
<gene>
    <name evidence="2" type="ORF">BMW23_0735</name>
</gene>
<evidence type="ECO:0000313" key="2">
    <source>
        <dbReference type="EMBL" id="ATZ80781.1"/>
    </source>
</evidence>
<organism evidence="2">
    <name type="scientific">Bodo saltans virus</name>
    <dbReference type="NCBI Taxonomy" id="2024608"/>
    <lineage>
        <taxon>Viruses</taxon>
        <taxon>Varidnaviria</taxon>
        <taxon>Bamfordvirae</taxon>
        <taxon>Nucleocytoviricota</taxon>
        <taxon>Megaviricetes</taxon>
        <taxon>Imitervirales</taxon>
        <taxon>Mimiviridae</taxon>
        <taxon>Klosneuvirinae</taxon>
        <taxon>Theiavirus</taxon>
        <taxon>Theiavirus salishense</taxon>
    </lineage>
</organism>
<feature type="transmembrane region" description="Helical" evidence="1">
    <location>
        <begin position="64"/>
        <end position="83"/>
    </location>
</feature>
<dbReference type="Proteomes" id="UP000240325">
    <property type="component" value="Segment"/>
</dbReference>
<accession>A0A2H4UV35</accession>
<dbReference type="EMBL" id="MF782455">
    <property type="protein sequence ID" value="ATZ80781.1"/>
    <property type="molecule type" value="Genomic_DNA"/>
</dbReference>
<keyword evidence="1" id="KW-0472">Membrane</keyword>
<name>A0A2H4UV35_9VIRU</name>
<keyword evidence="3" id="KW-1185">Reference proteome</keyword>
<keyword evidence="1" id="KW-0812">Transmembrane</keyword>
<proteinExistence type="predicted"/>
<sequence length="240" mass="28175">MHVYINKKKSKQYIMQNEGFSGSKPSLISDKILKKLDNYFVVKNNENVHNHLLKIYEDYIKPNLFAIIVIVIVVIFLSIRYIIKQHNYDDQLDELPDIDNNDNFDEDIHFNTTKPIKNKITPPNNINNINNINDINIDDIDEIDSKIDEMESHDLAMIKHKNISPQIQNKNNNNNNHDYEFDDALTNDSQSFDDIRNEYEKALVTNKNFLSEEYLKQIYSNKANKMAFNEMARIFVEGGK</sequence>
<reference evidence="2" key="1">
    <citation type="journal article" date="2017" name="Elife">
        <title>The kinetoplastid-infecting Bodo saltans virus (BsV), a window into the most abundant giant viruses in the sea.</title>
        <authorList>
            <person name="Deeg C.M."/>
            <person name="Chow C.-E.T."/>
            <person name="Suttle C.A."/>
        </authorList>
    </citation>
    <scope>NUCLEOTIDE SEQUENCE</scope>
    <source>
        <strain evidence="2">NG1</strain>
    </source>
</reference>
<keyword evidence="1" id="KW-1133">Transmembrane helix</keyword>